<evidence type="ECO:0000256" key="1">
    <source>
        <dbReference type="ARBA" id="ARBA00001933"/>
    </source>
</evidence>
<evidence type="ECO:0000259" key="6">
    <source>
        <dbReference type="PROSITE" id="PS00703"/>
    </source>
</evidence>
<name>A0A840UHB6_9FIRM</name>
<evidence type="ECO:0000313" key="8">
    <source>
        <dbReference type="Proteomes" id="UP000559117"/>
    </source>
</evidence>
<dbReference type="InterPro" id="IPR015421">
    <property type="entry name" value="PyrdxlP-dep_Trfase_major"/>
</dbReference>
<dbReference type="EC" id="4.1.1.18" evidence="7"/>
<dbReference type="GO" id="GO:0008923">
    <property type="term" value="F:lysine decarboxylase activity"/>
    <property type="evidence" value="ECO:0007669"/>
    <property type="project" value="UniProtKB-EC"/>
</dbReference>
<evidence type="ECO:0000256" key="5">
    <source>
        <dbReference type="ARBA" id="ARBA00023239"/>
    </source>
</evidence>
<feature type="domain" description="Orn/Lys/Arg decarboxylases family 1 pyridoxal-P attachment site" evidence="6">
    <location>
        <begin position="221"/>
        <end position="235"/>
    </location>
</feature>
<evidence type="ECO:0000256" key="4">
    <source>
        <dbReference type="ARBA" id="ARBA00022898"/>
    </source>
</evidence>
<dbReference type="Proteomes" id="UP000559117">
    <property type="component" value="Unassembled WGS sequence"/>
</dbReference>
<sequence length="485" mass="53051">MRQSNVPIIEALYKYVADGAVAFHTPGHKQGKSVPEKIKDMVTPLGFKMDVSLMAELDDLFEPEGCIKEAQDLAAELYGADDSLFMINGTTGAIHVMIMSVVGPGEKIIVPRNVHKSILGAIILAGAQPVFVEPVINNELGLAMGVTMEKLQEVIEKNTDAKAVLLVYPTYYGVASDIKKIAELVHTYNMPLLVDEAHGPHLKFSQHLPQQAIDAGADMSAQSTHKILSAFTQTSMLHVKYDYIKKERVSMMNGLIQSTSPNYLLLAGLDAARWQMAQFGADMIDNAYLLAQKLRNAINEIPDLYCFGDDIKGQPGCFAIDYTKVTVTVKGLGITGYEAEQILRYKYKIQCELADMYNVLFIISLADGEEEINILLKALQSLAVNYNKVAVAVPVIAQPAMPQMKSLPREAVYAAYKIIDFKKSVGQVCAETISFYPPGIPLIYPGEVITAELIDYVQQAIAAGGKVAGPFDAKLNKIKVISDAR</sequence>
<keyword evidence="8" id="KW-1185">Reference proteome</keyword>
<comment type="cofactor">
    <cofactor evidence="1">
        <name>pyridoxal 5'-phosphate</name>
        <dbReference type="ChEBI" id="CHEBI:597326"/>
    </cofactor>
</comment>
<dbReference type="CDD" id="cd00615">
    <property type="entry name" value="Orn_deC_like"/>
    <property type="match status" value="1"/>
</dbReference>
<dbReference type="Pfam" id="PF01276">
    <property type="entry name" value="OKR_DC_1"/>
    <property type="match status" value="1"/>
</dbReference>
<organism evidence="7 8">
    <name type="scientific">Pectinatus brassicae</name>
    <dbReference type="NCBI Taxonomy" id="862415"/>
    <lineage>
        <taxon>Bacteria</taxon>
        <taxon>Bacillati</taxon>
        <taxon>Bacillota</taxon>
        <taxon>Negativicutes</taxon>
        <taxon>Selenomonadales</taxon>
        <taxon>Selenomonadaceae</taxon>
        <taxon>Pectinatus</taxon>
    </lineage>
</organism>
<dbReference type="AlphaFoldDB" id="A0A840UHB6"/>
<accession>A0A840UHB6</accession>
<comment type="caution">
    <text evidence="7">The sequence shown here is derived from an EMBL/GenBank/DDBJ whole genome shotgun (WGS) entry which is preliminary data.</text>
</comment>
<protein>
    <submittedName>
        <fullName evidence="7">Lysine decarboxylase</fullName>
        <ecNumber evidence="7">4.1.1.18</ecNumber>
    </submittedName>
</protein>
<dbReference type="EMBL" id="JACHFH010000001">
    <property type="protein sequence ID" value="MBB5334917.1"/>
    <property type="molecule type" value="Genomic_DNA"/>
</dbReference>
<dbReference type="Gene3D" id="3.90.100.10">
    <property type="entry name" value="Orn/Lys/Arg decarboxylase, C-terminal domain"/>
    <property type="match status" value="1"/>
</dbReference>
<evidence type="ECO:0000313" key="7">
    <source>
        <dbReference type="EMBL" id="MBB5334917.1"/>
    </source>
</evidence>
<dbReference type="PANTHER" id="PTHR43277:SF4">
    <property type="entry name" value="ARGININE DECARBOXYLASE"/>
    <property type="match status" value="1"/>
</dbReference>
<dbReference type="InterPro" id="IPR036633">
    <property type="entry name" value="Prn/Lys/Arg_de-COase_C_sf"/>
</dbReference>
<dbReference type="RefSeq" id="WP_183858757.1">
    <property type="nucleotide sequence ID" value="NZ_JACHFH010000001.1"/>
</dbReference>
<dbReference type="Gene3D" id="3.40.640.10">
    <property type="entry name" value="Type I PLP-dependent aspartate aminotransferase-like (Major domain)"/>
    <property type="match status" value="1"/>
</dbReference>
<evidence type="ECO:0000256" key="3">
    <source>
        <dbReference type="ARBA" id="ARBA00022793"/>
    </source>
</evidence>
<keyword evidence="4" id="KW-0663">Pyridoxal phosphate</keyword>
<dbReference type="Pfam" id="PF03711">
    <property type="entry name" value="OKR_DC_1_C"/>
    <property type="match status" value="1"/>
</dbReference>
<dbReference type="SUPFAM" id="SSF55904">
    <property type="entry name" value="Ornithine decarboxylase C-terminal domain"/>
    <property type="match status" value="1"/>
</dbReference>
<reference evidence="7 8" key="1">
    <citation type="submission" date="2020-08" db="EMBL/GenBank/DDBJ databases">
        <title>Genomic Encyclopedia of Type Strains, Phase IV (KMG-IV): sequencing the most valuable type-strain genomes for metagenomic binning, comparative biology and taxonomic classification.</title>
        <authorList>
            <person name="Goeker M."/>
        </authorList>
    </citation>
    <scope>NUCLEOTIDE SEQUENCE [LARGE SCALE GENOMIC DNA]</scope>
    <source>
        <strain evidence="7 8">DSM 24661</strain>
    </source>
</reference>
<dbReference type="InterPro" id="IPR008286">
    <property type="entry name" value="Prn/Lys/Arg_de-COase_C"/>
</dbReference>
<proteinExistence type="inferred from homology"/>
<keyword evidence="5 7" id="KW-0456">Lyase</keyword>
<dbReference type="SUPFAM" id="SSF53383">
    <property type="entry name" value="PLP-dependent transferases"/>
    <property type="match status" value="1"/>
</dbReference>
<dbReference type="InterPro" id="IPR015424">
    <property type="entry name" value="PyrdxlP-dep_Trfase"/>
</dbReference>
<comment type="similarity">
    <text evidence="2">Belongs to the Orn/Lys/Arg decarboxylase class-I family.</text>
</comment>
<evidence type="ECO:0000256" key="2">
    <source>
        <dbReference type="ARBA" id="ARBA00010671"/>
    </source>
</evidence>
<gene>
    <name evidence="7" type="ORF">HNR32_000017</name>
</gene>
<dbReference type="InterPro" id="IPR052357">
    <property type="entry name" value="Orn_Lys_Arg_decarboxylase-I"/>
</dbReference>
<keyword evidence="3" id="KW-0210">Decarboxylase</keyword>
<dbReference type="PROSITE" id="PS00703">
    <property type="entry name" value="OKR_DC_1"/>
    <property type="match status" value="1"/>
</dbReference>
<dbReference type="PANTHER" id="PTHR43277">
    <property type="entry name" value="ARGININE DECARBOXYLASE"/>
    <property type="match status" value="1"/>
</dbReference>
<dbReference type="InterPro" id="IPR000310">
    <property type="entry name" value="Orn/Lys/Arg_deCO2ase_major_dom"/>
</dbReference>